<accession>A0AA38LKE4</accession>
<evidence type="ECO:0000313" key="5">
    <source>
        <dbReference type="EMBL" id="KAH9327244.1"/>
    </source>
</evidence>
<proteinExistence type="predicted"/>
<feature type="non-terminal residue" evidence="5">
    <location>
        <position position="279"/>
    </location>
</feature>
<comment type="caution">
    <text evidence="5">The sequence shown here is derived from an EMBL/GenBank/DDBJ whole genome shotgun (WGS) entry which is preliminary data.</text>
</comment>
<dbReference type="Gene3D" id="1.20.920.10">
    <property type="entry name" value="Bromodomain-like"/>
    <property type="match status" value="1"/>
</dbReference>
<dbReference type="InterPro" id="IPR036427">
    <property type="entry name" value="Bromodomain-like_sf"/>
</dbReference>
<sequence>EIAELWYSRPLAFCNFAAPANSLTKNRKKKTKKPRHNISGGASSGSIMEKRPMPQRGPDGRFLPQGTPPPKHRKPPFMNKCNELLKHLMNHKYAYVFNDPVDPIKLGIPDYFTVIKSPMDLGTIKSKLKSNLYSSPEEFAADVRLTFSNALKYNHPGDVVHDMAKTLSKRFEAKWKGLEKKIERKEKERIRVSSGVMPQMTCEKMYYIVRRFTEWPGDIPEVIVDFVRKHGAGVVGDGDEMQLDLNCLSNDQMWELHGLASRCLEDSDLSVKVEASGAE</sequence>
<dbReference type="EMBL" id="JAHRHJ020000002">
    <property type="protein sequence ID" value="KAH9327244.1"/>
    <property type="molecule type" value="Genomic_DNA"/>
</dbReference>
<reference evidence="5 6" key="1">
    <citation type="journal article" date="2021" name="Nat. Plants">
        <title>The Taxus genome provides insights into paclitaxel biosynthesis.</title>
        <authorList>
            <person name="Xiong X."/>
            <person name="Gou J."/>
            <person name="Liao Q."/>
            <person name="Li Y."/>
            <person name="Zhou Q."/>
            <person name="Bi G."/>
            <person name="Li C."/>
            <person name="Du R."/>
            <person name="Wang X."/>
            <person name="Sun T."/>
            <person name="Guo L."/>
            <person name="Liang H."/>
            <person name="Lu P."/>
            <person name="Wu Y."/>
            <person name="Zhang Z."/>
            <person name="Ro D.K."/>
            <person name="Shang Y."/>
            <person name="Huang S."/>
            <person name="Yan J."/>
        </authorList>
    </citation>
    <scope>NUCLEOTIDE SEQUENCE [LARGE SCALE GENOMIC DNA]</scope>
    <source>
        <strain evidence="5">Ta-2019</strain>
    </source>
</reference>
<protein>
    <recommendedName>
        <fullName evidence="4">Bromo domain-containing protein</fullName>
    </recommendedName>
</protein>
<organism evidence="5 6">
    <name type="scientific">Taxus chinensis</name>
    <name type="common">Chinese yew</name>
    <name type="synonym">Taxus wallichiana var. chinensis</name>
    <dbReference type="NCBI Taxonomy" id="29808"/>
    <lineage>
        <taxon>Eukaryota</taxon>
        <taxon>Viridiplantae</taxon>
        <taxon>Streptophyta</taxon>
        <taxon>Embryophyta</taxon>
        <taxon>Tracheophyta</taxon>
        <taxon>Spermatophyta</taxon>
        <taxon>Pinopsida</taxon>
        <taxon>Pinidae</taxon>
        <taxon>Conifers II</taxon>
        <taxon>Cupressales</taxon>
        <taxon>Taxaceae</taxon>
        <taxon>Taxus</taxon>
    </lineage>
</organism>
<keyword evidence="6" id="KW-1185">Reference proteome</keyword>
<dbReference type="PRINTS" id="PR00503">
    <property type="entry name" value="BROMODOMAIN"/>
</dbReference>
<dbReference type="Pfam" id="PF00439">
    <property type="entry name" value="Bromodomain"/>
    <property type="match status" value="1"/>
</dbReference>
<dbReference type="InterPro" id="IPR001487">
    <property type="entry name" value="Bromodomain"/>
</dbReference>
<dbReference type="AlphaFoldDB" id="A0AA38LKE4"/>
<evidence type="ECO:0000256" key="2">
    <source>
        <dbReference type="PROSITE-ProRule" id="PRU00035"/>
    </source>
</evidence>
<keyword evidence="1 2" id="KW-0103">Bromodomain</keyword>
<dbReference type="SUPFAM" id="SSF47370">
    <property type="entry name" value="Bromodomain"/>
    <property type="match status" value="1"/>
</dbReference>
<dbReference type="SMART" id="SM00297">
    <property type="entry name" value="BROMO"/>
    <property type="match status" value="1"/>
</dbReference>
<feature type="region of interest" description="Disordered" evidence="3">
    <location>
        <begin position="24"/>
        <end position="75"/>
    </location>
</feature>
<name>A0AA38LKE4_TAXCH</name>
<feature type="compositionally biased region" description="Basic residues" evidence="3">
    <location>
        <begin position="25"/>
        <end position="36"/>
    </location>
</feature>
<evidence type="ECO:0000259" key="4">
    <source>
        <dbReference type="PROSITE" id="PS50014"/>
    </source>
</evidence>
<evidence type="ECO:0000256" key="1">
    <source>
        <dbReference type="ARBA" id="ARBA00023117"/>
    </source>
</evidence>
<feature type="domain" description="Bromo" evidence="4">
    <location>
        <begin position="89"/>
        <end position="161"/>
    </location>
</feature>
<gene>
    <name evidence="5" type="ORF">KI387_007422</name>
</gene>
<dbReference type="PROSITE" id="PS50014">
    <property type="entry name" value="BROMODOMAIN_2"/>
    <property type="match status" value="1"/>
</dbReference>
<dbReference type="Proteomes" id="UP000824469">
    <property type="component" value="Unassembled WGS sequence"/>
</dbReference>
<feature type="non-terminal residue" evidence="5">
    <location>
        <position position="1"/>
    </location>
</feature>
<dbReference type="OMA" id="CAYTRIT"/>
<dbReference type="PANTHER" id="PTHR45926">
    <property type="entry name" value="OSJNBA0053K19.4 PROTEIN"/>
    <property type="match status" value="1"/>
</dbReference>
<evidence type="ECO:0000313" key="6">
    <source>
        <dbReference type="Proteomes" id="UP000824469"/>
    </source>
</evidence>
<evidence type="ECO:0000256" key="3">
    <source>
        <dbReference type="SAM" id="MobiDB-lite"/>
    </source>
</evidence>